<feature type="repeat" description="ANK" evidence="3">
    <location>
        <begin position="253"/>
        <end position="286"/>
    </location>
</feature>
<feature type="repeat" description="ANK" evidence="3">
    <location>
        <begin position="34"/>
        <end position="66"/>
    </location>
</feature>
<dbReference type="PANTHER" id="PTHR24178">
    <property type="entry name" value="MOLTING PROTEIN MLT-4"/>
    <property type="match status" value="1"/>
</dbReference>
<evidence type="ECO:0000313" key="4">
    <source>
        <dbReference type="EMBL" id="AUD40354.1"/>
    </source>
</evidence>
<dbReference type="SMART" id="SM00248">
    <property type="entry name" value="ANK"/>
    <property type="match status" value="8"/>
</dbReference>
<dbReference type="SUPFAM" id="SSF48403">
    <property type="entry name" value="Ankyrin repeat"/>
    <property type="match status" value="1"/>
</dbReference>
<gene>
    <name evidence="4" type="ORF">fgpv_269</name>
</gene>
<dbReference type="Pfam" id="PF12796">
    <property type="entry name" value="Ank_2"/>
    <property type="match status" value="3"/>
</dbReference>
<dbReference type="InterPro" id="IPR002110">
    <property type="entry name" value="Ankyrin_rpt"/>
</dbReference>
<accession>A0A2H4X2R9</accession>
<dbReference type="PANTHER" id="PTHR24178:SF41">
    <property type="entry name" value="ANKYRIN-2 ISOFORM X1"/>
    <property type="match status" value="1"/>
</dbReference>
<dbReference type="InterPro" id="IPR036770">
    <property type="entry name" value="Ankyrin_rpt-contain_sf"/>
</dbReference>
<reference evidence="4 5" key="1">
    <citation type="journal article" date="2017" name="BMC Genomics">
        <title>Comparative analysis of avian poxvirus genomes, including a novel poxvirus from lesser flamingos (Phoenicopterus minor), highlights the lack of conservation of the central region.</title>
        <authorList>
            <person name="Carulei O."/>
            <person name="Douglass N."/>
            <person name="Williamson A.L."/>
        </authorList>
    </citation>
    <scope>NUCLEOTIDE SEQUENCE [LARGE SCALE GENOMIC DNA]</scope>
    <source>
        <strain evidence="4">FGPVKD09</strain>
    </source>
</reference>
<dbReference type="Gene3D" id="1.25.40.20">
    <property type="entry name" value="Ankyrin repeat-containing domain"/>
    <property type="match status" value="2"/>
</dbReference>
<evidence type="ECO:0000256" key="3">
    <source>
        <dbReference type="PROSITE-ProRule" id="PRU00023"/>
    </source>
</evidence>
<evidence type="ECO:0000256" key="1">
    <source>
        <dbReference type="ARBA" id="ARBA00022737"/>
    </source>
</evidence>
<dbReference type="PROSITE" id="PS50297">
    <property type="entry name" value="ANK_REP_REGION"/>
    <property type="match status" value="5"/>
</dbReference>
<protein>
    <submittedName>
        <fullName evidence="4">Ankyrin repeat family protein</fullName>
    </submittedName>
</protein>
<keyword evidence="1" id="KW-0677">Repeat</keyword>
<dbReference type="EMBL" id="MF678796">
    <property type="protein sequence ID" value="AUD40354.1"/>
    <property type="molecule type" value="Genomic_DNA"/>
</dbReference>
<sequence length="444" mass="51022">MSVDWRTEIYSGNITLVEKLIKNKGNCINQSVEETTTPLIDAIRSGNAKIVELLIKHGAQVNHINAKIPNPLLTAIRIGSYDIVKLLLINGVDTYILPVPNLNKEMIKTIIDYGVNVNIKNAKSKTFLHYAIKNNDVDIVKMLFNYGADINIKDNNGYYPIHIATRSNSYKIIETLLEEGADVNVKDNYGNTPLHNVTKYGDYDCIKLVLEYTNKINNKCNNGITPLHNAILYNKSAVELLINNFTINDTDVDGYTPLHYALQPPCSIDIIDILLYNNADISIKDNNGCNPIDTAFKYVKRDNVIKELIANAVLMNEAGKLKDPTILEHKEIKSNTVFSNFVHECKEEIEKMKRTRCIDDYNMFDLYIIRHKHKHDGDKDNIKDYFRCLDDDSICTSDMIKNIDINEFPIYSMYLARCIYEYNNILKEIQSHSRNWYKKNREIH</sequence>
<organism evidence="4 5">
    <name type="scientific">Flamingopox virus FGPVKD09</name>
    <dbReference type="NCBI Taxonomy" id="2059380"/>
    <lineage>
        <taxon>Viruses</taxon>
        <taxon>Varidnaviria</taxon>
        <taxon>Bamfordvirae</taxon>
        <taxon>Nucleocytoviricota</taxon>
        <taxon>Pokkesviricetes</taxon>
        <taxon>Chitovirales</taxon>
        <taxon>Poxviridae</taxon>
        <taxon>Chordopoxvirinae</taxon>
        <taxon>Avipoxvirus</taxon>
    </lineage>
</organism>
<dbReference type="Proteomes" id="UP000235762">
    <property type="component" value="Segment"/>
</dbReference>
<keyword evidence="2 3" id="KW-0040">ANK repeat</keyword>
<keyword evidence="5" id="KW-1185">Reference proteome</keyword>
<feature type="repeat" description="ANK" evidence="3">
    <location>
        <begin position="156"/>
        <end position="188"/>
    </location>
</feature>
<evidence type="ECO:0000313" key="5">
    <source>
        <dbReference type="Proteomes" id="UP000235762"/>
    </source>
</evidence>
<dbReference type="PROSITE" id="PS50088">
    <property type="entry name" value="ANK_REPEAT"/>
    <property type="match status" value="5"/>
</dbReference>
<proteinExistence type="predicted"/>
<dbReference type="PRINTS" id="PR01415">
    <property type="entry name" value="ANKYRIN"/>
</dbReference>
<feature type="repeat" description="ANK" evidence="3">
    <location>
        <begin position="123"/>
        <end position="155"/>
    </location>
</feature>
<evidence type="ECO:0000256" key="2">
    <source>
        <dbReference type="ARBA" id="ARBA00023043"/>
    </source>
</evidence>
<feature type="repeat" description="ANK" evidence="3">
    <location>
        <begin position="189"/>
        <end position="221"/>
    </location>
</feature>
<name>A0A2H4X2R9_9POXV</name>